<dbReference type="Proteomes" id="UP000789702">
    <property type="component" value="Unassembled WGS sequence"/>
</dbReference>
<reference evidence="1" key="1">
    <citation type="submission" date="2021-06" db="EMBL/GenBank/DDBJ databases">
        <authorList>
            <person name="Kallberg Y."/>
            <person name="Tangrot J."/>
            <person name="Rosling A."/>
        </authorList>
    </citation>
    <scope>NUCLEOTIDE SEQUENCE</scope>
    <source>
        <strain evidence="1">IL203A</strain>
    </source>
</reference>
<gene>
    <name evidence="1" type="ORF">DHETER_LOCUS3069</name>
</gene>
<name>A0ACA9KZM4_9GLOM</name>
<evidence type="ECO:0000313" key="1">
    <source>
        <dbReference type="EMBL" id="CAG8502418.1"/>
    </source>
</evidence>
<comment type="caution">
    <text evidence="1">The sequence shown here is derived from an EMBL/GenBank/DDBJ whole genome shotgun (WGS) entry which is preliminary data.</text>
</comment>
<protein>
    <submittedName>
        <fullName evidence="1">10990_t:CDS:1</fullName>
    </submittedName>
</protein>
<proteinExistence type="predicted"/>
<organism evidence="1 2">
    <name type="scientific">Dentiscutata heterogama</name>
    <dbReference type="NCBI Taxonomy" id="1316150"/>
    <lineage>
        <taxon>Eukaryota</taxon>
        <taxon>Fungi</taxon>
        <taxon>Fungi incertae sedis</taxon>
        <taxon>Mucoromycota</taxon>
        <taxon>Glomeromycotina</taxon>
        <taxon>Glomeromycetes</taxon>
        <taxon>Diversisporales</taxon>
        <taxon>Gigasporaceae</taxon>
        <taxon>Dentiscutata</taxon>
    </lineage>
</organism>
<accession>A0ACA9KZM4</accession>
<sequence length="737" mass="85208">MSISFISSTVAIVPFYRSLYLRAMLKIPVLCISHQCAVILVPRGLSSGYRWENHVILIRGTIKHNSNEKIDTAKTVFNGVGTITEIFKPFVPYIDIILSAANAIIKIYEDAKYNKNICLVFVERMRIAKYIIERLTTSKESNIEKFQDQAFLDALVKFSNIVRSIKKFVLDVSQMNQRKRFFNATEIRENIDKLRQDFNESMNDLQFSMIANQMIDKVDENKKIEKDLNTMQQYLEKILDCVETTAEHVQKIAIANEVLNNDSKSNVWITFKAPQIAPKEITDPRRGASHGKVKKKVYLAMEVACKPFEILNNDSPQYHKQQGRLAILNELQRCRYIIKFHGISNVDGQTVLVYDWADKGNLKEYYSAKPLLWKSKLQIARDICHGLNFLCYVGVLHHDVRCENILLTDRLEPKITNFELCRKTGQETTYIDNPIEMFPWMAPEKMKGESYTHKCEVYSFGMLLWELAYQKVPYEKIHPKQSIRNYVIEGGREIFKHKLGALCIPKAYTQIIADAWQGNPIYRPNFQVLLEDLDKLCKKYDSTHAGDSALEIVSEETNYLGSESSTNSTVRPVIPFEEGVRAHKDHNRQKAWECFRKHADLDNPTAIYWKGYYYLEGYVVEKNQEMANKLFKTAADMGDTRAQVRYALSLTDDLADFRANKEKRDEFIKYLNMAVNGDDSAAMWHLGDTYYNGKLNFEKDKAKGIEYIRDAALGNFSKAVEFVKKFNIDLLQNESNN</sequence>
<dbReference type="EMBL" id="CAJVPU010002507">
    <property type="protein sequence ID" value="CAG8502418.1"/>
    <property type="molecule type" value="Genomic_DNA"/>
</dbReference>
<evidence type="ECO:0000313" key="2">
    <source>
        <dbReference type="Proteomes" id="UP000789702"/>
    </source>
</evidence>
<keyword evidence="2" id="KW-1185">Reference proteome</keyword>